<protein>
    <submittedName>
        <fullName evidence="1">Uncharacterized protein</fullName>
    </submittedName>
</protein>
<evidence type="ECO:0000313" key="1">
    <source>
        <dbReference type="EMBL" id="MDI6101885.1"/>
    </source>
</evidence>
<comment type="caution">
    <text evidence="1">The sequence shown here is derived from an EMBL/GenBank/DDBJ whole genome shotgun (WGS) entry which is preliminary data.</text>
</comment>
<dbReference type="EMBL" id="JASCTH010000017">
    <property type="protein sequence ID" value="MDI6101885.1"/>
    <property type="molecule type" value="Genomic_DNA"/>
</dbReference>
<accession>A0ABT6WQH1</accession>
<organism evidence="1 2">
    <name type="scientific">Actinoplanes sandaracinus</name>
    <dbReference type="NCBI Taxonomy" id="3045177"/>
    <lineage>
        <taxon>Bacteria</taxon>
        <taxon>Bacillati</taxon>
        <taxon>Actinomycetota</taxon>
        <taxon>Actinomycetes</taxon>
        <taxon>Micromonosporales</taxon>
        <taxon>Micromonosporaceae</taxon>
        <taxon>Actinoplanes</taxon>
    </lineage>
</organism>
<gene>
    <name evidence="1" type="ORF">QLQ12_25020</name>
</gene>
<reference evidence="1 2" key="1">
    <citation type="submission" date="2023-05" db="EMBL/GenBank/DDBJ databases">
        <title>Actinoplanes sp. NEAU-A12 genome sequencing.</title>
        <authorList>
            <person name="Wang Z.-S."/>
        </authorList>
    </citation>
    <scope>NUCLEOTIDE SEQUENCE [LARGE SCALE GENOMIC DNA]</scope>
    <source>
        <strain evidence="1 2">NEAU-A12</strain>
    </source>
</reference>
<proteinExistence type="predicted"/>
<evidence type="ECO:0000313" key="2">
    <source>
        <dbReference type="Proteomes" id="UP001241758"/>
    </source>
</evidence>
<dbReference type="RefSeq" id="WP_282762884.1">
    <property type="nucleotide sequence ID" value="NZ_JASCTH010000017.1"/>
</dbReference>
<sequence>MTTFALLASLAILGYAAFYLLWCAQFPFSRCRRRRCENGRVYSRLSRKAFRDCPRCEGTGKRVRLGRRVYEYFRGEHKAGNQ</sequence>
<name>A0ABT6WQH1_9ACTN</name>
<keyword evidence="2" id="KW-1185">Reference proteome</keyword>
<dbReference type="Proteomes" id="UP001241758">
    <property type="component" value="Unassembled WGS sequence"/>
</dbReference>